<organism evidence="2">
    <name type="scientific">Chromera velia CCMP2878</name>
    <dbReference type="NCBI Taxonomy" id="1169474"/>
    <lineage>
        <taxon>Eukaryota</taxon>
        <taxon>Sar</taxon>
        <taxon>Alveolata</taxon>
        <taxon>Colpodellida</taxon>
        <taxon>Chromeraceae</taxon>
        <taxon>Chromera</taxon>
    </lineage>
</organism>
<reference evidence="2" key="1">
    <citation type="submission" date="2014-11" db="EMBL/GenBank/DDBJ databases">
        <authorList>
            <person name="Otto D Thomas"/>
            <person name="Naeem Raeece"/>
        </authorList>
    </citation>
    <scope>NUCLEOTIDE SEQUENCE</scope>
</reference>
<feature type="compositionally biased region" description="Polar residues" evidence="1">
    <location>
        <begin position="379"/>
        <end position="392"/>
    </location>
</feature>
<dbReference type="AlphaFoldDB" id="A0A0G4FMH2"/>
<feature type="compositionally biased region" description="Low complexity" evidence="1">
    <location>
        <begin position="271"/>
        <end position="290"/>
    </location>
</feature>
<feature type="region of interest" description="Disordered" evidence="1">
    <location>
        <begin position="1"/>
        <end position="130"/>
    </location>
</feature>
<gene>
    <name evidence="2" type="ORF">Cvel_3520</name>
</gene>
<dbReference type="VEuPathDB" id="CryptoDB:Cvel_3520"/>
<evidence type="ECO:0000313" key="2">
    <source>
        <dbReference type="EMBL" id="CEM15338.1"/>
    </source>
</evidence>
<dbReference type="SUPFAM" id="SSF50044">
    <property type="entry name" value="SH3-domain"/>
    <property type="match status" value="1"/>
</dbReference>
<protein>
    <recommendedName>
        <fullName evidence="3">SH3 domain-containing protein</fullName>
    </recommendedName>
</protein>
<feature type="region of interest" description="Disordered" evidence="1">
    <location>
        <begin position="261"/>
        <end position="490"/>
    </location>
</feature>
<proteinExistence type="predicted"/>
<evidence type="ECO:0008006" key="3">
    <source>
        <dbReference type="Google" id="ProtNLM"/>
    </source>
</evidence>
<accession>A0A0G4FMH2</accession>
<feature type="compositionally biased region" description="Low complexity" evidence="1">
    <location>
        <begin position="349"/>
        <end position="358"/>
    </location>
</feature>
<dbReference type="EMBL" id="CDMZ01000485">
    <property type="protein sequence ID" value="CEM15338.1"/>
    <property type="molecule type" value="Genomic_DNA"/>
</dbReference>
<sequence length="562" mass="58851">MEGAASGEVPAADKELSTQPPEALHDAQSQSQDTLVARGAAAAAAAAGDGGGPSSSSSMPPASLSIGKDAVPIQGQEADLQVEREGDLHPGASPGTGVSSSFEGAVGGPEGQGGEEGFAQAAKPPNRKERRALNRAEKLNRLEKQVSDPEHFRQIATGYGQLDEFRCVPTVAPTPDKEGRYLCSWRFVFVPPSFRYKTEPGKDSRTYALIPSDFHQTQISTLISKANVLKAQNVQLRKKLVSVLEALGNFEAVGKIEDILPPEVDVPSPPSQSQQQQQSHQQPPHFFSADQPPPGPSPSSSAAFSPSSFQHNPPGGSGRSWDGRERGGAHTQPHRLAASDAGGRPAAWHPSPHSPSHPMQAAYPHRGGGFGAPGGPRSHTGTGAPSSLSSGSRPGAAVLRGQETPSGYFEHDPRVYPGYPSAHPAGARGYGAPPEFEYGGGGAPAYQQQPAGGSHSSTRTPGGYEGGGPRHDMGGSAGGPSQEGGRGQQAGGRFCRIVKGHIPLEKKELQLYAGEVVEVRHSEPNGWSWGRLVTVAPPEAGRKESPEEEECGWFPSHLLRAL</sequence>
<feature type="compositionally biased region" description="Low complexity" evidence="1">
    <location>
        <begin position="298"/>
        <end position="309"/>
    </location>
</feature>
<dbReference type="InterPro" id="IPR036028">
    <property type="entry name" value="SH3-like_dom_sf"/>
</dbReference>
<feature type="compositionally biased region" description="Low complexity" evidence="1">
    <location>
        <begin position="444"/>
        <end position="453"/>
    </location>
</feature>
<feature type="compositionally biased region" description="Low complexity" evidence="1">
    <location>
        <begin position="54"/>
        <end position="67"/>
    </location>
</feature>
<dbReference type="Gene3D" id="2.30.30.40">
    <property type="entry name" value="SH3 Domains"/>
    <property type="match status" value="1"/>
</dbReference>
<name>A0A0G4FMH2_9ALVE</name>
<feature type="compositionally biased region" description="Gly residues" evidence="1">
    <location>
        <begin position="105"/>
        <end position="116"/>
    </location>
</feature>
<feature type="compositionally biased region" description="Gly residues" evidence="1">
    <location>
        <begin position="475"/>
        <end position="490"/>
    </location>
</feature>
<evidence type="ECO:0000256" key="1">
    <source>
        <dbReference type="SAM" id="MobiDB-lite"/>
    </source>
</evidence>
<feature type="compositionally biased region" description="Low complexity" evidence="1">
    <location>
        <begin position="37"/>
        <end position="47"/>
    </location>
</feature>